<dbReference type="PANTHER" id="PTHR16017:SF0">
    <property type="entry name" value="WD REPEAT-CONTAINING PROTEIN 70"/>
    <property type="match status" value="1"/>
</dbReference>
<feature type="repeat" description="WD" evidence="3">
    <location>
        <begin position="1"/>
        <end position="15"/>
    </location>
</feature>
<evidence type="ECO:0000256" key="1">
    <source>
        <dbReference type="ARBA" id="ARBA00022574"/>
    </source>
</evidence>
<dbReference type="PRINTS" id="PR00320">
    <property type="entry name" value="GPROTEINBRPT"/>
</dbReference>
<dbReference type="PROSITE" id="PS50294">
    <property type="entry name" value="WD_REPEATS_REGION"/>
    <property type="match status" value="2"/>
</dbReference>
<evidence type="ECO:0000256" key="2">
    <source>
        <dbReference type="ARBA" id="ARBA00022737"/>
    </source>
</evidence>
<dbReference type="GO" id="GO:0005634">
    <property type="term" value="C:nucleus"/>
    <property type="evidence" value="ECO:0007669"/>
    <property type="project" value="TreeGrafter"/>
</dbReference>
<protein>
    <submittedName>
        <fullName evidence="5">Uncharacterized protein</fullName>
    </submittedName>
</protein>
<name>A0A6B2L0E3_9EUKA</name>
<evidence type="ECO:0000256" key="4">
    <source>
        <dbReference type="SAM" id="MobiDB-lite"/>
    </source>
</evidence>
<dbReference type="InterPro" id="IPR020472">
    <property type="entry name" value="WD40_PAC1"/>
</dbReference>
<keyword evidence="2" id="KW-0677">Repeat</keyword>
<dbReference type="InterPro" id="IPR019775">
    <property type="entry name" value="WD40_repeat_CS"/>
</dbReference>
<dbReference type="PROSITE" id="PS50082">
    <property type="entry name" value="WD_REPEATS_2"/>
    <property type="match status" value="3"/>
</dbReference>
<organism evidence="5">
    <name type="scientific">Arcella intermedia</name>
    <dbReference type="NCBI Taxonomy" id="1963864"/>
    <lineage>
        <taxon>Eukaryota</taxon>
        <taxon>Amoebozoa</taxon>
        <taxon>Tubulinea</taxon>
        <taxon>Elardia</taxon>
        <taxon>Arcellinida</taxon>
        <taxon>Sphaerothecina</taxon>
        <taxon>Arcellidae</taxon>
        <taxon>Arcella</taxon>
    </lineage>
</organism>
<dbReference type="InterPro" id="IPR036322">
    <property type="entry name" value="WD40_repeat_dom_sf"/>
</dbReference>
<dbReference type="SMART" id="SM00320">
    <property type="entry name" value="WD40"/>
    <property type="match status" value="5"/>
</dbReference>
<dbReference type="GO" id="GO:0035861">
    <property type="term" value="C:site of double-strand break"/>
    <property type="evidence" value="ECO:0007669"/>
    <property type="project" value="TreeGrafter"/>
</dbReference>
<reference evidence="5" key="1">
    <citation type="journal article" date="2020" name="J. Eukaryot. Microbiol.">
        <title>De novo Sequencing, Assembly and Annotation of the Transcriptome for the Free-Living Testate Amoeba Arcella intermedia.</title>
        <authorList>
            <person name="Ribeiro G.M."/>
            <person name="Porfirio-Sousa A.L."/>
            <person name="Maurer-Alcala X.X."/>
            <person name="Katz L.A."/>
            <person name="Lahr D.J.G."/>
        </authorList>
    </citation>
    <scope>NUCLEOTIDE SEQUENCE</scope>
</reference>
<dbReference type="Pfam" id="PF00400">
    <property type="entry name" value="WD40"/>
    <property type="match status" value="3"/>
</dbReference>
<dbReference type="AlphaFoldDB" id="A0A6B2L0E3"/>
<feature type="repeat" description="WD" evidence="3">
    <location>
        <begin position="82"/>
        <end position="117"/>
    </location>
</feature>
<dbReference type="PANTHER" id="PTHR16017">
    <property type="entry name" value="GASTRULATION DEFECTIVE PROTEIN 1-RELATED"/>
    <property type="match status" value="1"/>
</dbReference>
<dbReference type="EMBL" id="GIBP01001501">
    <property type="protein sequence ID" value="NDV30470.1"/>
    <property type="molecule type" value="Transcribed_RNA"/>
</dbReference>
<feature type="region of interest" description="Disordered" evidence="4">
    <location>
        <begin position="432"/>
        <end position="479"/>
    </location>
</feature>
<dbReference type="InterPro" id="IPR051858">
    <property type="entry name" value="WD_repeat_GAD-1"/>
</dbReference>
<feature type="compositionally biased region" description="Pro residues" evidence="4">
    <location>
        <begin position="469"/>
        <end position="479"/>
    </location>
</feature>
<proteinExistence type="predicted"/>
<dbReference type="InterPro" id="IPR015943">
    <property type="entry name" value="WD40/YVTN_repeat-like_dom_sf"/>
</dbReference>
<dbReference type="Gene3D" id="2.130.10.10">
    <property type="entry name" value="YVTN repeat-like/Quinoprotein amine dehydrogenase"/>
    <property type="match status" value="3"/>
</dbReference>
<accession>A0A6B2L0E3</accession>
<feature type="compositionally biased region" description="Low complexity" evidence="4">
    <location>
        <begin position="456"/>
        <end position="468"/>
    </location>
</feature>
<dbReference type="InterPro" id="IPR001680">
    <property type="entry name" value="WD40_rpt"/>
</dbReference>
<dbReference type="SUPFAM" id="SSF50978">
    <property type="entry name" value="WD40 repeat-like"/>
    <property type="match status" value="1"/>
</dbReference>
<sequence>MISGGYDQTIRFWDLPAMDLTGKSFRSIEPPDDIIHTLVYSKTGDKFIMAGSSPQARVYDRDGHLLVEFVKGYPYITDMSSTKGHVSRVTCCLWHPTNKEQILTGSQDSSIRIWDINHHKGHRQIIKLRNAQGAAKAPVMACTMTSDGKQIVAASQDGSIQVFPAGGPFTRPRYRISAHENGSETAALVFKSDNVTLLSRGADDTLKIWDMRKLEAGPIKSFDLPNKYTEANVVWSPDEKIFAAGTNVLKAGGQNESDVGKIHFFDSTTLEEVKQITVSPESVVSLLWHPELNQIFAGCCDKTIHVFFDPKYSNKGILFSVSKAPKKKRIEDSQDTRYIMNPHALPMFKQPPSARRQREKARKDPLKAHIPEAPQIGPGVGGRLGSSLTASIMKNLVKKDEIDDDPRNALLKYAGSSSFWFKAYEETQPKPIFDLPSAPTTAPEEETTDNLAKFLNSKPKTPSDTTSNPPTPTPTPTNQ</sequence>
<feature type="repeat" description="WD" evidence="3">
    <location>
        <begin position="178"/>
        <end position="212"/>
    </location>
</feature>
<dbReference type="PROSITE" id="PS00678">
    <property type="entry name" value="WD_REPEATS_1"/>
    <property type="match status" value="2"/>
</dbReference>
<keyword evidence="1 3" id="KW-0853">WD repeat</keyword>
<evidence type="ECO:0000313" key="5">
    <source>
        <dbReference type="EMBL" id="NDV30470.1"/>
    </source>
</evidence>
<evidence type="ECO:0000256" key="3">
    <source>
        <dbReference type="PROSITE-ProRule" id="PRU00221"/>
    </source>
</evidence>